<sequence>MQTGNRETAGTRAGEGAAKQVALRQVTREEWAAVPRTFPDLWLAICVWLPMVIFLLVQHDQLGMLAAAGDTLWDLISFSMVAFVVAVIVGSGRQAQWLGLALTGAIAYWQSSRDGIQTIVMFALAYYVVLTVLVACSDARFRALLRSWRREATGTLAVEPQQTRSFGITKYLPPIMWNLAWGALAYPALRLLWQYFSTEVHSVADLDAGFRFDMIAALVLLALCFILSTLRWISSRAVGIFALEIPADVQNGPTGLRALGQAVLIEQETMKCSCRDAEKNESKKEFVDHRFIFASDFCPEHGIEAVNQLSRSEFLQIADQPWVYGDHLNGRILNGQQLRMNVVGLTGWGSRPVAVRSPWSYGGGQLASEYYAPLAAREPLNRAKRELKVVDPADNTIVPETLDVAGGPEIDRINLHALGINAEAVRVAGARPFLA</sequence>
<feature type="transmembrane region" description="Helical" evidence="1">
    <location>
        <begin position="71"/>
        <end position="90"/>
    </location>
</feature>
<gene>
    <name evidence="2" type="ORF">D3791_01065</name>
</gene>
<dbReference type="Proteomes" id="UP000502331">
    <property type="component" value="Chromosome"/>
</dbReference>
<evidence type="ECO:0000313" key="2">
    <source>
        <dbReference type="EMBL" id="QIV85834.1"/>
    </source>
</evidence>
<accession>A0A6H0SEV3</accession>
<dbReference type="AlphaFoldDB" id="A0A6H0SEV3"/>
<name>A0A6H0SEV3_9MICC</name>
<feature type="transmembrane region" description="Helical" evidence="1">
    <location>
        <begin position="41"/>
        <end position="59"/>
    </location>
</feature>
<evidence type="ECO:0000313" key="3">
    <source>
        <dbReference type="Proteomes" id="UP000502331"/>
    </source>
</evidence>
<feature type="transmembrane region" description="Helical" evidence="1">
    <location>
        <begin position="175"/>
        <end position="196"/>
    </location>
</feature>
<keyword evidence="1" id="KW-1133">Transmembrane helix</keyword>
<protein>
    <submittedName>
        <fullName evidence="2">Uncharacterized protein</fullName>
    </submittedName>
</protein>
<keyword evidence="3" id="KW-1185">Reference proteome</keyword>
<evidence type="ECO:0000256" key="1">
    <source>
        <dbReference type="SAM" id="Phobius"/>
    </source>
</evidence>
<keyword evidence="1" id="KW-0812">Transmembrane</keyword>
<dbReference type="RefSeq" id="WP_172511060.1">
    <property type="nucleotide sequence ID" value="NZ_CP032549.1"/>
</dbReference>
<feature type="transmembrane region" description="Helical" evidence="1">
    <location>
        <begin position="208"/>
        <end position="227"/>
    </location>
</feature>
<feature type="transmembrane region" description="Helical" evidence="1">
    <location>
        <begin position="119"/>
        <end position="141"/>
    </location>
</feature>
<proteinExistence type="predicted"/>
<organism evidence="2 3">
    <name type="scientific">Glutamicibacter mishrai</name>
    <dbReference type="NCBI Taxonomy" id="1775880"/>
    <lineage>
        <taxon>Bacteria</taxon>
        <taxon>Bacillati</taxon>
        <taxon>Actinomycetota</taxon>
        <taxon>Actinomycetes</taxon>
        <taxon>Micrococcales</taxon>
        <taxon>Micrococcaceae</taxon>
        <taxon>Glutamicibacter</taxon>
    </lineage>
</organism>
<reference evidence="2 3" key="1">
    <citation type="submission" date="2018-09" db="EMBL/GenBank/DDBJ databases">
        <title>Glutamicibacter mishrai S5-52T (LMG 29155T = KCTC 39846T).</title>
        <authorList>
            <person name="Das S.K."/>
        </authorList>
    </citation>
    <scope>NUCLEOTIDE SEQUENCE [LARGE SCALE GENOMIC DNA]</scope>
    <source>
        <strain evidence="2 3">S5-52</strain>
    </source>
</reference>
<keyword evidence="1" id="KW-0472">Membrane</keyword>
<dbReference type="EMBL" id="CP032549">
    <property type="protein sequence ID" value="QIV85834.1"/>
    <property type="molecule type" value="Genomic_DNA"/>
</dbReference>